<evidence type="ECO:0000313" key="2">
    <source>
        <dbReference type="EMBL" id="OAY70763.1"/>
    </source>
</evidence>
<dbReference type="Proteomes" id="UP000092600">
    <property type="component" value="Unassembled WGS sequence"/>
</dbReference>
<evidence type="ECO:0000313" key="5">
    <source>
        <dbReference type="RefSeq" id="XP_020082960.1"/>
    </source>
</evidence>
<sequence>MEAAAAAVAAYRPSTTNTNTRIKTTTTLPLKTVPRRTPSSSILRSPARRVHRSRAADPKSPPSISSPPSDGLVFDAGPTARASWDCHVVGSPVVERYLTDASERWLMWYHGLGPRGGADAVGIAVSNNGVHWERGSGDVASGDDVGRVMGPSTDWWAFDTERVRPSDVLIMSSAKLRTPGAVYWLYYTGFGPEKVAFPNAAPSENGVSKSLPGLAVSQDGRHWARIEGEHHSGALIDVGAPREWDSLFVSSPKVVYHGGGDLRMYYHSFDVNCGRYAIGIARSRDGIRWVKLGKVLDGGAAGCFDEGGVRCGHVVRDQKDGKYVMVYEGVCGNGRTSIGLAESVDGLKNWRRCGDGPILSASTEDNGWDNQGIGDPCLIRVEGGDEWRLYYGGSSRSGRTGIGMAVSEGGELGSFSKWKGFNV</sequence>
<evidence type="ECO:0000313" key="6">
    <source>
        <dbReference type="RefSeq" id="XP_020082961.1"/>
    </source>
</evidence>
<reference evidence="5 6" key="2">
    <citation type="submission" date="2025-04" db="UniProtKB">
        <authorList>
            <consortium name="RefSeq"/>
        </authorList>
    </citation>
    <scope>IDENTIFICATION</scope>
    <source>
        <tissue evidence="5 6">Leaf</tissue>
    </source>
</reference>
<dbReference type="Gene3D" id="2.115.10.20">
    <property type="entry name" value="Glycosyl hydrolase domain, family 43"/>
    <property type="match status" value="2"/>
</dbReference>
<dbReference type="EMBL" id="LSRQ01003777">
    <property type="protein sequence ID" value="OAY70763.1"/>
    <property type="molecule type" value="Genomic_DNA"/>
</dbReference>
<dbReference type="PANTHER" id="PTHR35279">
    <property type="match status" value="1"/>
</dbReference>
<dbReference type="PANTHER" id="PTHR35279:SF1">
    <property type="entry name" value="ARABINANASE_LEVANSUCRASE_INVERTASE"/>
    <property type="match status" value="1"/>
</dbReference>
<evidence type="ECO:0000313" key="4">
    <source>
        <dbReference type="Proteomes" id="UP000515123"/>
    </source>
</evidence>
<name>A0A199V1A2_ANACO</name>
<dbReference type="RefSeq" id="XP_020082965.1">
    <property type="nucleotide sequence ID" value="XM_020227376.1"/>
</dbReference>
<dbReference type="RefSeq" id="XP_020082963.1">
    <property type="nucleotide sequence ID" value="XM_020227374.1"/>
</dbReference>
<accession>A0A199V1A2</accession>
<evidence type="ECO:0000313" key="3">
    <source>
        <dbReference type="Proteomes" id="UP000092600"/>
    </source>
</evidence>
<dbReference type="RefSeq" id="XP_020082960.1">
    <property type="nucleotide sequence ID" value="XM_020227371.1"/>
</dbReference>
<keyword evidence="4" id="KW-1185">Reference proteome</keyword>
<feature type="region of interest" description="Disordered" evidence="1">
    <location>
        <begin position="1"/>
        <end position="74"/>
    </location>
</feature>
<dbReference type="GeneID" id="109706501"/>
<organism evidence="2 3">
    <name type="scientific">Ananas comosus</name>
    <name type="common">Pineapple</name>
    <name type="synonym">Ananas ananas</name>
    <dbReference type="NCBI Taxonomy" id="4615"/>
    <lineage>
        <taxon>Eukaryota</taxon>
        <taxon>Viridiplantae</taxon>
        <taxon>Streptophyta</taxon>
        <taxon>Embryophyta</taxon>
        <taxon>Tracheophyta</taxon>
        <taxon>Spermatophyta</taxon>
        <taxon>Magnoliopsida</taxon>
        <taxon>Liliopsida</taxon>
        <taxon>Poales</taxon>
        <taxon>Bromeliaceae</taxon>
        <taxon>Bromelioideae</taxon>
        <taxon>Ananas</taxon>
    </lineage>
</organism>
<dbReference type="Gramene" id="Aco001083.1.mrna1">
    <property type="protein sequence ID" value="Aco001083.1.mrna1.cds1"/>
    <property type="gene ID" value="Aco001083.1.path1"/>
</dbReference>
<feature type="compositionally biased region" description="Low complexity" evidence="1">
    <location>
        <begin position="1"/>
        <end position="38"/>
    </location>
</feature>
<dbReference type="Proteomes" id="UP000515123">
    <property type="component" value="Linkage group 2"/>
</dbReference>
<evidence type="ECO:0000256" key="1">
    <source>
        <dbReference type="SAM" id="MobiDB-lite"/>
    </source>
</evidence>
<gene>
    <name evidence="5 6 7 8 9" type="primary">LOC109706501</name>
    <name evidence="2" type="ORF">ACMD2_03274</name>
</gene>
<evidence type="ECO:0000313" key="9">
    <source>
        <dbReference type="RefSeq" id="XP_020082965.1"/>
    </source>
</evidence>
<reference evidence="2 3" key="1">
    <citation type="journal article" date="2016" name="DNA Res.">
        <title>The draft genome of MD-2 pineapple using hybrid error correction of long reads.</title>
        <authorList>
            <person name="Redwan R.M."/>
            <person name="Saidin A."/>
            <person name="Kumar S.V."/>
        </authorList>
    </citation>
    <scope>NUCLEOTIDE SEQUENCE [LARGE SCALE GENOMIC DNA]</scope>
    <source>
        <strain evidence="3">cv. MD2</strain>
        <tissue evidence="2">Leaf</tissue>
    </source>
</reference>
<dbReference type="RefSeq" id="XP_020082961.1">
    <property type="nucleotide sequence ID" value="XM_020227372.1"/>
</dbReference>
<evidence type="ECO:0000313" key="8">
    <source>
        <dbReference type="RefSeq" id="XP_020082963.1"/>
    </source>
</evidence>
<dbReference type="AlphaFoldDB" id="A0A199V1A2"/>
<dbReference type="STRING" id="4615.A0A199V1A2"/>
<dbReference type="RefSeq" id="XP_020082962.1">
    <property type="nucleotide sequence ID" value="XM_020227373.1"/>
</dbReference>
<protein>
    <submittedName>
        <fullName evidence="5 6">Uncharacterized protein LOC109706501</fullName>
    </submittedName>
</protein>
<proteinExistence type="predicted"/>
<dbReference type="OrthoDB" id="3510at2759"/>
<dbReference type="InterPro" id="IPR023296">
    <property type="entry name" value="Glyco_hydro_beta-prop_sf"/>
</dbReference>
<evidence type="ECO:0000313" key="7">
    <source>
        <dbReference type="RefSeq" id="XP_020082962.1"/>
    </source>
</evidence>
<dbReference type="SUPFAM" id="SSF75005">
    <property type="entry name" value="Arabinanase/levansucrase/invertase"/>
    <property type="match status" value="1"/>
</dbReference>